<feature type="domain" description="LRRCT" evidence="6">
    <location>
        <begin position="1066"/>
        <end position="1116"/>
    </location>
</feature>
<dbReference type="SMART" id="SM00082">
    <property type="entry name" value="LRRCT"/>
    <property type="match status" value="2"/>
</dbReference>
<dbReference type="SMART" id="SM00369">
    <property type="entry name" value="LRR_TYP"/>
    <property type="match status" value="17"/>
</dbReference>
<feature type="transmembrane region" description="Helical" evidence="5">
    <location>
        <begin position="108"/>
        <end position="126"/>
    </location>
</feature>
<sequence>MTSNINLTYHQLNYTNENDANIAIIIGTFILTLIILNLLFYLLHKRVRNPRHSTESDMSKHYASVYSRQIFVVSTVPDVQSDTEERTMKRSYKTKKDLRTRCTMMTSFKINYSVFFILVTLPIFYGDQCPTNCTDCEYDINGQVTKAVCQDVLIQILPNFLTELWTSDAHQQSILPFGRFLPFILEGKTQLRILSIRRYNIRQISSGSLSNFTNLIVLDLSDNLISNLPDNIFHGLISLKNLNLSKNVLTSLDSNTGLFSDLHSLTHLYLGFNKLTRINNSTFRNLTRLSQLGLESNRISTIDSNTFQAIPSLQIINLSNNTLTNIKSVLFKGLTKLLGIDLNGNLLQNLDPTTIIEPSVRLLSMSANKFTEIPTGFLQNLQNVQIEVNFAENQIHNISRGSLDKIHIQKLNISFNLIEFIQHTAFSDCTISELDLRYNHLKSLQKEMEGNLLKINTILLDNNTWTCDCSLLWLVEFIKINQSNHSDPVCAEPAQYNGKTMISIATNLLSDCVPTTTQQSTSTQTTTFITSTDMSQTTSTTGMQITGKDLITTANVVESTHGDMTNVATTQQSTSTEKKTVPTRAGASQTTTETSKITTAKNQVTTVVGQITTEKVHKNTNSIVTIVTTPAKSIIDSSSTKEDDSSSKTVGITVGICVGIVSLLILMAALVKLKPWKKFGKSAKVGVQYVESYSTQAKKDVRTRCTMMTSFKINYSVFFILVTLPIFYGDQCPTKCTDCEYDINGQVTKAVCQDVQIQILPNSFTELRTSDAHQQSTLPFGRFLPFILDGKTQLRILSIRRYNIRQISSGSLSNFTNLIVLDLSDNLISNLPDNIFHGLISLKNLNLSKNVLTSLDSNTGLFSDLHSLTHLYLGFNKLTRINNSTFKNLTRLSQLGLESNRISTIDSNTFQAIPSLQIINLSNNTLTNIKSVLFKGLTKLLGIDLNGNLLQNLDPTTIIEPSVRLLSLSANKFTEIPTGFLQNLQNVQIEVNFAENQIRNIPRGSLDKIHIQKLNISFNLIEFIQHTAFSDCTISELDLRYNHLKSLQKEMEGNLLKINTILLDNNTWTCDCSLLWLVEFIKINQSNHSDPVCAEPAQYNGKTMISIAPNLSSDCAPTPTQQSILTKKIMTISKAGMTLTTTGKIQITGQGQMTTAKGQIILGMDHENTHGNMTTLQTPGLATILASNFTILSTPAKSDTSSSSTEAHDSSSTNVGMIVGISVGVISLIVVTTALIKLQPWKKIGRFARVDVDNVVIIIQTQSGR</sequence>
<dbReference type="PANTHER" id="PTHR24373">
    <property type="entry name" value="SLIT RELATED LEUCINE-RICH REPEAT NEURONAL PROTEIN"/>
    <property type="match status" value="1"/>
</dbReference>
<feature type="transmembrane region" description="Helical" evidence="5">
    <location>
        <begin position="1215"/>
        <end position="1236"/>
    </location>
</feature>
<keyword evidence="2" id="KW-0732">Signal</keyword>
<dbReference type="FunFam" id="3.80.10.10:FF:001164">
    <property type="entry name" value="GH01279p"/>
    <property type="match status" value="2"/>
</dbReference>
<dbReference type="EMBL" id="JAEAOA010002117">
    <property type="protein sequence ID" value="KAK3600539.1"/>
    <property type="molecule type" value="Genomic_DNA"/>
</dbReference>
<keyword evidence="5" id="KW-0472">Membrane</keyword>
<dbReference type="Pfam" id="PF13855">
    <property type="entry name" value="LRR_8"/>
    <property type="match status" value="4"/>
</dbReference>
<evidence type="ECO:0000256" key="2">
    <source>
        <dbReference type="ARBA" id="ARBA00022729"/>
    </source>
</evidence>
<feature type="transmembrane region" description="Helical" evidence="5">
    <location>
        <begin position="711"/>
        <end position="729"/>
    </location>
</feature>
<dbReference type="SUPFAM" id="SSF52058">
    <property type="entry name" value="L domain-like"/>
    <property type="match status" value="2"/>
</dbReference>
<proteinExistence type="predicted"/>
<accession>A0AAE0W4A2</accession>
<organism evidence="7 8">
    <name type="scientific">Potamilus streckersoni</name>
    <dbReference type="NCBI Taxonomy" id="2493646"/>
    <lineage>
        <taxon>Eukaryota</taxon>
        <taxon>Metazoa</taxon>
        <taxon>Spiralia</taxon>
        <taxon>Lophotrochozoa</taxon>
        <taxon>Mollusca</taxon>
        <taxon>Bivalvia</taxon>
        <taxon>Autobranchia</taxon>
        <taxon>Heteroconchia</taxon>
        <taxon>Palaeoheterodonta</taxon>
        <taxon>Unionida</taxon>
        <taxon>Unionoidea</taxon>
        <taxon>Unionidae</taxon>
        <taxon>Ambleminae</taxon>
        <taxon>Lampsilini</taxon>
        <taxon>Potamilus</taxon>
    </lineage>
</organism>
<dbReference type="GO" id="GO:0005615">
    <property type="term" value="C:extracellular space"/>
    <property type="evidence" value="ECO:0007669"/>
    <property type="project" value="TreeGrafter"/>
</dbReference>
<name>A0AAE0W4A2_9BIVA</name>
<dbReference type="AlphaFoldDB" id="A0AAE0W4A2"/>
<keyword evidence="3" id="KW-0677">Repeat</keyword>
<keyword evidence="1" id="KW-0433">Leucine-rich repeat</keyword>
<dbReference type="InterPro" id="IPR001611">
    <property type="entry name" value="Leu-rich_rpt"/>
</dbReference>
<keyword evidence="5" id="KW-0812">Transmembrane</keyword>
<dbReference type="SMART" id="SM00365">
    <property type="entry name" value="LRR_SD22"/>
    <property type="match status" value="8"/>
</dbReference>
<reference evidence="7" key="3">
    <citation type="submission" date="2023-05" db="EMBL/GenBank/DDBJ databases">
        <authorList>
            <person name="Smith C.H."/>
        </authorList>
    </citation>
    <scope>NUCLEOTIDE SEQUENCE</scope>
    <source>
        <strain evidence="7">CHS0354</strain>
        <tissue evidence="7">Mantle</tissue>
    </source>
</reference>
<reference evidence="7" key="1">
    <citation type="journal article" date="2021" name="Genome Biol. Evol.">
        <title>A High-Quality Reference Genome for a Parasitic Bivalve with Doubly Uniparental Inheritance (Bivalvia: Unionida).</title>
        <authorList>
            <person name="Smith C.H."/>
        </authorList>
    </citation>
    <scope>NUCLEOTIDE SEQUENCE</scope>
    <source>
        <strain evidence="7">CHS0354</strain>
    </source>
</reference>
<dbReference type="Gene3D" id="3.80.10.10">
    <property type="entry name" value="Ribonuclease Inhibitor"/>
    <property type="match status" value="4"/>
</dbReference>
<dbReference type="InterPro" id="IPR000483">
    <property type="entry name" value="Cys-rich_flank_reg_C"/>
</dbReference>
<dbReference type="InterPro" id="IPR050328">
    <property type="entry name" value="Dev_Immune_Receptor"/>
</dbReference>
<dbReference type="PANTHER" id="PTHR24373:SF370">
    <property type="entry name" value="FISH-LIPS, ISOFORM E"/>
    <property type="match status" value="1"/>
</dbReference>
<evidence type="ECO:0000313" key="7">
    <source>
        <dbReference type="EMBL" id="KAK3600539.1"/>
    </source>
</evidence>
<evidence type="ECO:0000256" key="1">
    <source>
        <dbReference type="ARBA" id="ARBA00022614"/>
    </source>
</evidence>
<dbReference type="InterPro" id="IPR032675">
    <property type="entry name" value="LRR_dom_sf"/>
</dbReference>
<keyword evidence="5" id="KW-1133">Transmembrane helix</keyword>
<gene>
    <name evidence="7" type="ORF">CHS0354_036098</name>
</gene>
<evidence type="ECO:0000313" key="8">
    <source>
        <dbReference type="Proteomes" id="UP001195483"/>
    </source>
</evidence>
<keyword evidence="8" id="KW-1185">Reference proteome</keyword>
<evidence type="ECO:0000256" key="5">
    <source>
        <dbReference type="SAM" id="Phobius"/>
    </source>
</evidence>
<reference evidence="7" key="2">
    <citation type="journal article" date="2021" name="Genome Biol. Evol.">
        <title>Developing a high-quality reference genome for a parasitic bivalve with doubly uniparental inheritance (Bivalvia: Unionida).</title>
        <authorList>
            <person name="Smith C.H."/>
        </authorList>
    </citation>
    <scope>NUCLEOTIDE SEQUENCE</scope>
    <source>
        <strain evidence="7">CHS0354</strain>
        <tissue evidence="7">Mantle</tissue>
    </source>
</reference>
<protein>
    <recommendedName>
        <fullName evidence="6">LRRCT domain-containing protein</fullName>
    </recommendedName>
</protein>
<evidence type="ECO:0000256" key="3">
    <source>
        <dbReference type="ARBA" id="ARBA00022737"/>
    </source>
</evidence>
<feature type="transmembrane region" description="Helical" evidence="5">
    <location>
        <begin position="20"/>
        <end position="43"/>
    </location>
</feature>
<evidence type="ECO:0000259" key="6">
    <source>
        <dbReference type="SMART" id="SM00082"/>
    </source>
</evidence>
<evidence type="ECO:0000256" key="4">
    <source>
        <dbReference type="SAM" id="MobiDB-lite"/>
    </source>
</evidence>
<dbReference type="PROSITE" id="PS51450">
    <property type="entry name" value="LRR"/>
    <property type="match status" value="8"/>
</dbReference>
<comment type="caution">
    <text evidence="7">The sequence shown here is derived from an EMBL/GenBank/DDBJ whole genome shotgun (WGS) entry which is preliminary data.</text>
</comment>
<dbReference type="GO" id="GO:0031012">
    <property type="term" value="C:extracellular matrix"/>
    <property type="evidence" value="ECO:0007669"/>
    <property type="project" value="TreeGrafter"/>
</dbReference>
<feature type="transmembrane region" description="Helical" evidence="5">
    <location>
        <begin position="650"/>
        <end position="671"/>
    </location>
</feature>
<dbReference type="Proteomes" id="UP001195483">
    <property type="component" value="Unassembled WGS sequence"/>
</dbReference>
<feature type="region of interest" description="Disordered" evidence="4">
    <location>
        <begin position="568"/>
        <end position="594"/>
    </location>
</feature>
<dbReference type="InterPro" id="IPR003591">
    <property type="entry name" value="Leu-rich_rpt_typical-subtyp"/>
</dbReference>
<feature type="domain" description="LRRCT" evidence="6">
    <location>
        <begin position="463"/>
        <end position="513"/>
    </location>
</feature>